<gene>
    <name evidence="1" type="ORF">JOF48_002596</name>
</gene>
<comment type="caution">
    <text evidence="1">The sequence shown here is derived from an EMBL/GenBank/DDBJ whole genome shotgun (WGS) entry which is preliminary data.</text>
</comment>
<dbReference type="RefSeq" id="WP_209681339.1">
    <property type="nucleotide sequence ID" value="NZ_JAGIOI010000001.1"/>
</dbReference>
<dbReference type="InterPro" id="IPR011990">
    <property type="entry name" value="TPR-like_helical_dom_sf"/>
</dbReference>
<dbReference type="SUPFAM" id="SSF48452">
    <property type="entry name" value="TPR-like"/>
    <property type="match status" value="1"/>
</dbReference>
<proteinExistence type="predicted"/>
<evidence type="ECO:0000313" key="1">
    <source>
        <dbReference type="EMBL" id="MBP2413797.1"/>
    </source>
</evidence>
<reference evidence="1 2" key="1">
    <citation type="submission" date="2021-03" db="EMBL/GenBank/DDBJ databases">
        <title>Sequencing the genomes of 1000 actinobacteria strains.</title>
        <authorList>
            <person name="Klenk H.-P."/>
        </authorList>
    </citation>
    <scope>NUCLEOTIDE SEQUENCE [LARGE SCALE GENOMIC DNA]</scope>
    <source>
        <strain evidence="1 2">DSM 16005</strain>
    </source>
</reference>
<dbReference type="EMBL" id="JAGIOI010000001">
    <property type="protein sequence ID" value="MBP2413797.1"/>
    <property type="molecule type" value="Genomic_DNA"/>
</dbReference>
<organism evidence="1 2">
    <name type="scientific">Arthrobacter stackebrandtii</name>
    <dbReference type="NCBI Taxonomy" id="272161"/>
    <lineage>
        <taxon>Bacteria</taxon>
        <taxon>Bacillati</taxon>
        <taxon>Actinomycetota</taxon>
        <taxon>Actinomycetes</taxon>
        <taxon>Micrococcales</taxon>
        <taxon>Micrococcaceae</taxon>
        <taxon>Arthrobacter</taxon>
    </lineage>
</organism>
<protein>
    <submittedName>
        <fullName evidence="1">LuxR family maltose regulon positive regulatory protein</fullName>
    </submittedName>
</protein>
<sequence length="793" mass="85731">MDLSEHNHDTLVDMRTPREQSDPLVMYRGRVTGLLEARSKAPLLVLRGPMRCGKSVALQHWSNSTDQRLLWLHLSGEQQKARAFWSKVEQAARIHVGSGPAAGNNLARDIPAPGCPAARVAALVHGAPAFTLILENFHHIQPASRHEVETGLLDLLEHAPELRIIVVARSALSIEALHLSSNVAVQVIDRDALAFDDSEAREYHAGTVLEHVSSDLSAQLFGTPVLHRTARMVSTEPQSPNMPLVENVVQRVIDVLRRDLAAVRIQWLSPTTDAFMAATLPVLDFDLPLAQAVCPGLDAAAAIRELAESGLLWTTTTPYSATHGYREFIRKSLSPIFAQQLGAARKQSLSAAADYEFQRRNYYPAFAYAVANEDYRLASSILIRSGLEPMLDGGPRFTATLMSIPQASIVKHPVLCLAAGVANMPRKQTRFKAVEYFTLALASSRLQGKSLPAEDRLATGLAEAVALRLTGQFKMAAAAARKSLKAHAELPLAAHDELARFEALALGQWGLTLLFAGDMAAATKVLHQSVSITEQSKSAQLVFFALSLLAYRYAVDGDLTTAADYAAAAQAALPDMPAVELYQRTPLAMAQALIELGRLDPDSAEKCLAPVMTETSTSEFWGQLRIIEARIELLRGRAGIATGRLDLVLLHRKELPSLNPVDAMELAVVQAELLMAAGNATGAQAALAKLPRSGTSSVLARARMRLGMHQHAEVVELLGGQVRYTSAKQSLEAQLLLTAARLALKPAELVRPDIERISSSVTTLGNHWPLVMLPDTDLQRIVAAATTLGGALA</sequence>
<dbReference type="Proteomes" id="UP000711614">
    <property type="component" value="Unassembled WGS sequence"/>
</dbReference>
<keyword evidence="2" id="KW-1185">Reference proteome</keyword>
<name>A0ABS4YYB6_9MICC</name>
<accession>A0ABS4YYB6</accession>
<evidence type="ECO:0000313" key="2">
    <source>
        <dbReference type="Proteomes" id="UP000711614"/>
    </source>
</evidence>